<evidence type="ECO:0000259" key="5">
    <source>
        <dbReference type="PROSITE" id="PS01124"/>
    </source>
</evidence>
<keyword evidence="2" id="KW-0238">DNA-binding</keyword>
<evidence type="ECO:0000256" key="3">
    <source>
        <dbReference type="ARBA" id="ARBA00023159"/>
    </source>
</evidence>
<dbReference type="Pfam" id="PF02311">
    <property type="entry name" value="AraC_binding"/>
    <property type="match status" value="1"/>
</dbReference>
<gene>
    <name evidence="6" type="primary">rhaR_5</name>
    <name evidence="6" type="ORF">LMG28138_03335</name>
</gene>
<keyword evidence="7" id="KW-1185">Reference proteome</keyword>
<keyword evidence="3" id="KW-0010">Activator</keyword>
<dbReference type="InterPro" id="IPR003313">
    <property type="entry name" value="AraC-bd"/>
</dbReference>
<dbReference type="EMBL" id="CADIKM010000015">
    <property type="protein sequence ID" value="CAB3792381.1"/>
    <property type="molecule type" value="Genomic_DNA"/>
</dbReference>
<accession>A0A6S7BQV1</accession>
<organism evidence="6 7">
    <name type="scientific">Pararobbsia alpina</name>
    <dbReference type="NCBI Taxonomy" id="621374"/>
    <lineage>
        <taxon>Bacteria</taxon>
        <taxon>Pseudomonadati</taxon>
        <taxon>Pseudomonadota</taxon>
        <taxon>Betaproteobacteria</taxon>
        <taxon>Burkholderiales</taxon>
        <taxon>Burkholderiaceae</taxon>
        <taxon>Pararobbsia</taxon>
    </lineage>
</organism>
<dbReference type="SUPFAM" id="SSF51215">
    <property type="entry name" value="Regulatory protein AraC"/>
    <property type="match status" value="1"/>
</dbReference>
<proteinExistence type="predicted"/>
<dbReference type="InterPro" id="IPR037923">
    <property type="entry name" value="HTH-like"/>
</dbReference>
<dbReference type="Proteomes" id="UP000494115">
    <property type="component" value="Unassembled WGS sequence"/>
</dbReference>
<dbReference type="GO" id="GO:0043565">
    <property type="term" value="F:sequence-specific DNA binding"/>
    <property type="evidence" value="ECO:0007669"/>
    <property type="project" value="InterPro"/>
</dbReference>
<dbReference type="Gene3D" id="1.10.10.60">
    <property type="entry name" value="Homeodomain-like"/>
    <property type="match status" value="2"/>
</dbReference>
<keyword evidence="1" id="KW-0805">Transcription regulation</keyword>
<dbReference type="SUPFAM" id="SSF46689">
    <property type="entry name" value="Homeodomain-like"/>
    <property type="match status" value="1"/>
</dbReference>
<dbReference type="PANTHER" id="PTHR43280:SF10">
    <property type="entry name" value="REGULATORY PROTEIN POCR"/>
    <property type="match status" value="1"/>
</dbReference>
<sequence>MKKPQQNRPIPTFFEMDDSTLRLTSTLGLEASNGGLFVSRGTGVHPSRVIQSYELIYVRQGYLNLHEEGQQFEVSAGETLLLWPGRLHGGTSPYALDLQFYWVHFTLPAMRRAKSAELLEVPRYARIERRDHLTGLFQRLLNDQEIYGVQPLPDSLTILLMLWELTRSRVATATLDGAPQRLAASADRWIRTHFHEAIGASTIAAQLGCNADYLGRVFRTVYGRTLTDAVHERRMLHAAILLAEGKLTIAQVAHDAGFEDSGHFRRLFKRSKGMTPNAFRRLHLRVHVNTA</sequence>
<evidence type="ECO:0000256" key="1">
    <source>
        <dbReference type="ARBA" id="ARBA00023015"/>
    </source>
</evidence>
<dbReference type="PANTHER" id="PTHR43280">
    <property type="entry name" value="ARAC-FAMILY TRANSCRIPTIONAL REGULATOR"/>
    <property type="match status" value="1"/>
</dbReference>
<dbReference type="AlphaFoldDB" id="A0A6S7BQV1"/>
<keyword evidence="4" id="KW-0804">Transcription</keyword>
<dbReference type="GO" id="GO:0003700">
    <property type="term" value="F:DNA-binding transcription factor activity"/>
    <property type="evidence" value="ECO:0007669"/>
    <property type="project" value="InterPro"/>
</dbReference>
<dbReference type="Pfam" id="PF12833">
    <property type="entry name" value="HTH_18"/>
    <property type="match status" value="1"/>
</dbReference>
<evidence type="ECO:0000313" key="6">
    <source>
        <dbReference type="EMBL" id="CAB3792381.1"/>
    </source>
</evidence>
<reference evidence="6 7" key="1">
    <citation type="submission" date="2020-04" db="EMBL/GenBank/DDBJ databases">
        <authorList>
            <person name="De Canck E."/>
        </authorList>
    </citation>
    <scope>NUCLEOTIDE SEQUENCE [LARGE SCALE GENOMIC DNA]</scope>
    <source>
        <strain evidence="6 7">LMG 28138</strain>
    </source>
</reference>
<dbReference type="SMART" id="SM00342">
    <property type="entry name" value="HTH_ARAC"/>
    <property type="match status" value="1"/>
</dbReference>
<dbReference type="PROSITE" id="PS01124">
    <property type="entry name" value="HTH_ARAC_FAMILY_2"/>
    <property type="match status" value="1"/>
</dbReference>
<dbReference type="InterPro" id="IPR018060">
    <property type="entry name" value="HTH_AraC"/>
</dbReference>
<dbReference type="PROSITE" id="PS00041">
    <property type="entry name" value="HTH_ARAC_FAMILY_1"/>
    <property type="match status" value="1"/>
</dbReference>
<name>A0A6S7BQV1_9BURK</name>
<dbReference type="InterPro" id="IPR018062">
    <property type="entry name" value="HTH_AraC-typ_CS"/>
</dbReference>
<feature type="domain" description="HTH araC/xylS-type" evidence="5">
    <location>
        <begin position="184"/>
        <end position="282"/>
    </location>
</feature>
<evidence type="ECO:0000256" key="2">
    <source>
        <dbReference type="ARBA" id="ARBA00023125"/>
    </source>
</evidence>
<dbReference type="PRINTS" id="PR00032">
    <property type="entry name" value="HTHARAC"/>
</dbReference>
<dbReference type="InterPro" id="IPR020449">
    <property type="entry name" value="Tscrpt_reg_AraC-type_HTH"/>
</dbReference>
<evidence type="ECO:0000256" key="4">
    <source>
        <dbReference type="ARBA" id="ARBA00023163"/>
    </source>
</evidence>
<evidence type="ECO:0000313" key="7">
    <source>
        <dbReference type="Proteomes" id="UP000494115"/>
    </source>
</evidence>
<dbReference type="InterPro" id="IPR009057">
    <property type="entry name" value="Homeodomain-like_sf"/>
</dbReference>
<protein>
    <submittedName>
        <fullName evidence="6">HTH-type transcriptional activator RhaR</fullName>
    </submittedName>
</protein>